<organism evidence="2 3">
    <name type="scientific">Phyllosticta citrichinensis</name>
    <dbReference type="NCBI Taxonomy" id="1130410"/>
    <lineage>
        <taxon>Eukaryota</taxon>
        <taxon>Fungi</taxon>
        <taxon>Dikarya</taxon>
        <taxon>Ascomycota</taxon>
        <taxon>Pezizomycotina</taxon>
        <taxon>Dothideomycetes</taxon>
        <taxon>Dothideomycetes incertae sedis</taxon>
        <taxon>Botryosphaeriales</taxon>
        <taxon>Phyllostictaceae</taxon>
        <taxon>Phyllosticta</taxon>
    </lineage>
</organism>
<name>A0ABR1XWH9_9PEZI</name>
<gene>
    <name evidence="2" type="ORF">IWX90DRAFT_189343</name>
</gene>
<evidence type="ECO:0000313" key="2">
    <source>
        <dbReference type="EMBL" id="KAK8169781.1"/>
    </source>
</evidence>
<comment type="caution">
    <text evidence="2">The sequence shown here is derived from an EMBL/GenBank/DDBJ whole genome shotgun (WGS) entry which is preliminary data.</text>
</comment>
<reference evidence="2 3" key="1">
    <citation type="journal article" date="2022" name="G3 (Bethesda)">
        <title>Enemy or ally: a genomic approach to elucidate the lifestyle of Phyllosticta citrichinaensis.</title>
        <authorList>
            <person name="Buijs V.A."/>
            <person name="Groenewald J.Z."/>
            <person name="Haridas S."/>
            <person name="LaButti K.M."/>
            <person name="Lipzen A."/>
            <person name="Martin F.M."/>
            <person name="Barry K."/>
            <person name="Grigoriev I.V."/>
            <person name="Crous P.W."/>
            <person name="Seidl M.F."/>
        </authorList>
    </citation>
    <scope>NUCLEOTIDE SEQUENCE [LARGE SCALE GENOMIC DNA]</scope>
    <source>
        <strain evidence="2 3">CBS 129764</strain>
    </source>
</reference>
<keyword evidence="3" id="KW-1185">Reference proteome</keyword>
<evidence type="ECO:0000256" key="1">
    <source>
        <dbReference type="SAM" id="MobiDB-lite"/>
    </source>
</evidence>
<protein>
    <submittedName>
        <fullName evidence="2">Uncharacterized protein</fullName>
    </submittedName>
</protein>
<feature type="compositionally biased region" description="Basic and acidic residues" evidence="1">
    <location>
        <begin position="211"/>
        <end position="221"/>
    </location>
</feature>
<feature type="compositionally biased region" description="Basic and acidic residues" evidence="1">
    <location>
        <begin position="177"/>
        <end position="187"/>
    </location>
</feature>
<dbReference type="Proteomes" id="UP001456524">
    <property type="component" value="Unassembled WGS sequence"/>
</dbReference>
<evidence type="ECO:0000313" key="3">
    <source>
        <dbReference type="Proteomes" id="UP001456524"/>
    </source>
</evidence>
<dbReference type="EMBL" id="JBBWUH010000004">
    <property type="protein sequence ID" value="KAK8169781.1"/>
    <property type="molecule type" value="Genomic_DNA"/>
</dbReference>
<sequence length="283" mass="31372">MAWPRKGLDLGGVGLTGARTGPVQAHIVLGLTEGMQQCWAVSAEFLTFVDRLIDLRTILDNASLKAFPLIKHQRVRVEELNNKAKPLNGSVCQDAGRLIDALPRVNESFPKPHPELNCTSFSLWNKHAEIQYTIRPSRVKSDCSATRTGARPAAHDRVPRSPVSLIESVTQAVGRKRTGEQVHRPEMHPGSIQSLPQSRLGSCHSPQRAQTGHDERGDDNLGSHSLPGPVDYAEIRDKHWPRSSTRALFCGQFGSSLLKMDTVRRFPTQWYLSCLDDLTSCTI</sequence>
<accession>A0ABR1XWH9</accession>
<feature type="region of interest" description="Disordered" evidence="1">
    <location>
        <begin position="141"/>
        <end position="228"/>
    </location>
</feature>
<proteinExistence type="predicted"/>
<feature type="compositionally biased region" description="Polar residues" evidence="1">
    <location>
        <begin position="191"/>
        <end position="210"/>
    </location>
</feature>